<feature type="transmembrane region" description="Helical" evidence="1">
    <location>
        <begin position="62"/>
        <end position="85"/>
    </location>
</feature>
<keyword evidence="3" id="KW-1185">Reference proteome</keyword>
<evidence type="ECO:0000313" key="3">
    <source>
        <dbReference type="Proteomes" id="UP001359485"/>
    </source>
</evidence>
<protein>
    <submittedName>
        <fullName evidence="2">Uncharacterized protein</fullName>
    </submittedName>
</protein>
<evidence type="ECO:0000313" key="2">
    <source>
        <dbReference type="EMBL" id="KAK6618043.1"/>
    </source>
</evidence>
<name>A0ABR1AF12_POLSC</name>
<comment type="caution">
    <text evidence="2">The sequence shown here is derived from an EMBL/GenBank/DDBJ whole genome shotgun (WGS) entry which is preliminary data.</text>
</comment>
<keyword evidence="1" id="KW-1133">Transmembrane helix</keyword>
<sequence>MFCQDFLPEVDDINFVVLLGGTIVQVGLVGRIFYSVALTAGETCSDKDTWKPHEMSLKNIPLVTIVGAVVVIIGLVIFILSGSFYAPAVDYFKENIKDYEILQRSSFDDTWPLVCLIILIIVLALALFVAICGAKESSGWKKKVSSPLVCMVVVILTFLAAYIIRGQFLLVDTTEEHKKCDIFYEKNYYYGYISTGFIPDRDNGYIYYEPLVDKYCREFLPKLDSANLITMLGVMATQVGALMVLVAASLNLVISRFENHVTPEDVGNRRY</sequence>
<feature type="transmembrane region" description="Helical" evidence="1">
    <location>
        <begin position="228"/>
        <end position="254"/>
    </location>
</feature>
<reference evidence="2 3" key="1">
    <citation type="submission" date="2023-09" db="EMBL/GenBank/DDBJ databases">
        <title>Genomes of two closely related lineages of the louse Polyplax serrata with different host specificities.</title>
        <authorList>
            <person name="Martinu J."/>
            <person name="Tarabai H."/>
            <person name="Stefka J."/>
            <person name="Hypsa V."/>
        </authorList>
    </citation>
    <scope>NUCLEOTIDE SEQUENCE [LARGE SCALE GENOMIC DNA]</scope>
    <source>
        <strain evidence="2">98ZLc_SE</strain>
    </source>
</reference>
<keyword evidence="1" id="KW-0812">Transmembrane</keyword>
<feature type="transmembrane region" description="Helical" evidence="1">
    <location>
        <begin position="15"/>
        <end position="41"/>
    </location>
</feature>
<keyword evidence="1" id="KW-0472">Membrane</keyword>
<feature type="transmembrane region" description="Helical" evidence="1">
    <location>
        <begin position="111"/>
        <end position="132"/>
    </location>
</feature>
<organism evidence="2 3">
    <name type="scientific">Polyplax serrata</name>
    <name type="common">Common mouse louse</name>
    <dbReference type="NCBI Taxonomy" id="468196"/>
    <lineage>
        <taxon>Eukaryota</taxon>
        <taxon>Metazoa</taxon>
        <taxon>Ecdysozoa</taxon>
        <taxon>Arthropoda</taxon>
        <taxon>Hexapoda</taxon>
        <taxon>Insecta</taxon>
        <taxon>Pterygota</taxon>
        <taxon>Neoptera</taxon>
        <taxon>Paraneoptera</taxon>
        <taxon>Psocodea</taxon>
        <taxon>Troctomorpha</taxon>
        <taxon>Phthiraptera</taxon>
        <taxon>Anoplura</taxon>
        <taxon>Polyplacidae</taxon>
        <taxon>Polyplax</taxon>
    </lineage>
</organism>
<accession>A0ABR1AF12</accession>
<dbReference type="Proteomes" id="UP001359485">
    <property type="component" value="Unassembled WGS sequence"/>
</dbReference>
<evidence type="ECO:0000256" key="1">
    <source>
        <dbReference type="SAM" id="Phobius"/>
    </source>
</evidence>
<gene>
    <name evidence="2" type="ORF">RUM44_002485</name>
</gene>
<proteinExistence type="predicted"/>
<feature type="transmembrane region" description="Helical" evidence="1">
    <location>
        <begin position="144"/>
        <end position="164"/>
    </location>
</feature>
<dbReference type="EMBL" id="JAWJWF010000050">
    <property type="protein sequence ID" value="KAK6618043.1"/>
    <property type="molecule type" value="Genomic_DNA"/>
</dbReference>